<accession>M8CZK7</accession>
<dbReference type="Gene3D" id="1.10.510.10">
    <property type="entry name" value="Transferase(Phosphotransferase) domain 1"/>
    <property type="match status" value="1"/>
</dbReference>
<organism evidence="1">
    <name type="scientific">Aegilops tauschii</name>
    <name type="common">Tausch's goatgrass</name>
    <name type="synonym">Aegilops squarrosa</name>
    <dbReference type="NCBI Taxonomy" id="37682"/>
    <lineage>
        <taxon>Eukaryota</taxon>
        <taxon>Viridiplantae</taxon>
        <taxon>Streptophyta</taxon>
        <taxon>Embryophyta</taxon>
        <taxon>Tracheophyta</taxon>
        <taxon>Spermatophyta</taxon>
        <taxon>Magnoliopsida</taxon>
        <taxon>Liliopsida</taxon>
        <taxon>Poales</taxon>
        <taxon>Poaceae</taxon>
        <taxon>BOP clade</taxon>
        <taxon>Pooideae</taxon>
        <taxon>Triticodae</taxon>
        <taxon>Triticeae</taxon>
        <taxon>Triticinae</taxon>
        <taxon>Aegilops</taxon>
    </lineage>
</organism>
<name>M8CZK7_AEGTA</name>
<protein>
    <submittedName>
        <fullName evidence="1">Phytosulfokine receptor 1</fullName>
    </submittedName>
</protein>
<proteinExistence type="predicted"/>
<dbReference type="GO" id="GO:0004672">
    <property type="term" value="F:protein kinase activity"/>
    <property type="evidence" value="ECO:0007669"/>
    <property type="project" value="InterPro"/>
</dbReference>
<dbReference type="InterPro" id="IPR000719">
    <property type="entry name" value="Prot_kinase_dom"/>
</dbReference>
<sequence>MAPSTPPSTVMCRRNLVLLIARQEVAFDPEILGLNSFLESGGPTASPTPLPWSVRLSIVQGAARGLAYLHECSPRRYVHGCIKSSKILLDDELRPHVSGFGLARLVAGAHKTAQSRKLGSAACALRSGALSALSYVAPELRAPGGTAAAATQKGDVFAFGVVLLEAVTGRQPTEGEGGLELEAWVRRAFKEERPLSEVVDPSLLGEVHAKKQVLAVFHVALGCTEPDPELRPRMRAVAESLDRLQPSRPCMYVTDDHDLDNLHPPFASASECSSSIVALFAVKTEKKALAGGFLGVWNLGNGRRVAVLYTFGPVDSERCDNDTGGAASISVSTLSFYPCPAALCMHSETATRNGRWAQKTGATRG</sequence>
<dbReference type="InterPro" id="IPR046959">
    <property type="entry name" value="PRK1-6/SRF4-like"/>
</dbReference>
<dbReference type="PANTHER" id="PTHR48007:SF8">
    <property type="entry name" value="RECEPTOR PROTEIN KINASE-LIKE PROTEIN ZAR1"/>
    <property type="match status" value="1"/>
</dbReference>
<reference evidence="1" key="1">
    <citation type="submission" date="2015-06" db="UniProtKB">
        <authorList>
            <consortium name="EnsemblPlants"/>
        </authorList>
    </citation>
    <scope>IDENTIFICATION</scope>
</reference>
<dbReference type="InterPro" id="IPR011009">
    <property type="entry name" value="Kinase-like_dom_sf"/>
</dbReference>
<dbReference type="InterPro" id="IPR001245">
    <property type="entry name" value="Ser-Thr/Tyr_kinase_cat_dom"/>
</dbReference>
<dbReference type="SUPFAM" id="SSF56112">
    <property type="entry name" value="Protein kinase-like (PK-like)"/>
    <property type="match status" value="1"/>
</dbReference>
<dbReference type="AlphaFoldDB" id="M8CZK7"/>
<dbReference type="Pfam" id="PF07714">
    <property type="entry name" value="PK_Tyr_Ser-Thr"/>
    <property type="match status" value="1"/>
</dbReference>
<dbReference type="EnsemblPlants" id="EMT29311">
    <property type="protein sequence ID" value="EMT29311"/>
    <property type="gene ID" value="F775_25142"/>
</dbReference>
<dbReference type="GO" id="GO:0005524">
    <property type="term" value="F:ATP binding"/>
    <property type="evidence" value="ECO:0007669"/>
    <property type="project" value="InterPro"/>
</dbReference>
<dbReference type="PROSITE" id="PS50011">
    <property type="entry name" value="PROTEIN_KINASE_DOM"/>
    <property type="match status" value="1"/>
</dbReference>
<dbReference type="PANTHER" id="PTHR48007">
    <property type="entry name" value="LEUCINE-RICH REPEAT RECEPTOR-LIKE PROTEIN KINASE PXC1"/>
    <property type="match status" value="1"/>
</dbReference>
<evidence type="ECO:0000313" key="1">
    <source>
        <dbReference type="EnsemblPlants" id="EMT29311"/>
    </source>
</evidence>